<keyword evidence="4" id="KW-1134">Transmembrane beta strand</keyword>
<keyword evidence="6 11" id="KW-0732">Signal</keyword>
<evidence type="ECO:0000256" key="10">
    <source>
        <dbReference type="ARBA" id="ARBA00023237"/>
    </source>
</evidence>
<name>A0ABU6JJ19_9BURK</name>
<dbReference type="Proteomes" id="UP001352263">
    <property type="component" value="Unassembled WGS sequence"/>
</dbReference>
<evidence type="ECO:0000256" key="2">
    <source>
        <dbReference type="ARBA" id="ARBA00011233"/>
    </source>
</evidence>
<keyword evidence="14" id="KW-1185">Reference proteome</keyword>
<keyword evidence="9" id="KW-0472">Membrane</keyword>
<evidence type="ECO:0000256" key="11">
    <source>
        <dbReference type="SAM" id="SignalP"/>
    </source>
</evidence>
<feature type="chain" id="PRO_5045293377" evidence="11">
    <location>
        <begin position="25"/>
        <end position="367"/>
    </location>
</feature>
<dbReference type="PRINTS" id="PR00184">
    <property type="entry name" value="NEISSPPORIN"/>
</dbReference>
<evidence type="ECO:0000313" key="14">
    <source>
        <dbReference type="Proteomes" id="UP001352263"/>
    </source>
</evidence>
<dbReference type="InterPro" id="IPR002299">
    <property type="entry name" value="Porin_Neis"/>
</dbReference>
<dbReference type="PRINTS" id="PR00182">
    <property type="entry name" value="ECOLNEIPORIN"/>
</dbReference>
<evidence type="ECO:0000313" key="13">
    <source>
        <dbReference type="EMBL" id="MEC4723408.1"/>
    </source>
</evidence>
<organism evidence="13 14">
    <name type="scientific">Noviherbaspirillum album</name>
    <dbReference type="NCBI Taxonomy" id="3080276"/>
    <lineage>
        <taxon>Bacteria</taxon>
        <taxon>Pseudomonadati</taxon>
        <taxon>Pseudomonadota</taxon>
        <taxon>Betaproteobacteria</taxon>
        <taxon>Burkholderiales</taxon>
        <taxon>Oxalobacteraceae</taxon>
        <taxon>Noviherbaspirillum</taxon>
    </lineage>
</organism>
<keyword evidence="5" id="KW-0812">Transmembrane</keyword>
<dbReference type="RefSeq" id="WP_326510021.1">
    <property type="nucleotide sequence ID" value="NZ_JAWIIV010000052.1"/>
</dbReference>
<sequence>MKINSKVLWLTLAGAMSAGGSVQAQSNVTVYGLLDTAVEYSKQGGGGLVRLQPGSFQGNRIGFRGTEDLGGGLSALFLLENGFTLDNGNLAQGGRLFGRQAFVGLRNQLGTVALGRQYSPYYLSMLQQDAFQWSMVGGLPAITRTTGATAATSLLLTGYQNIGRVDNSITYTSPNVGGFTGNLMYGFGEVAGDTGAGRVLGASLRYSVSAFDLNIGYTEANDPFDRGSLKAMNAGGNVVVGPARIYAGYIREENTSATSATAALPSVRFDLYNIGVRYNVTGALVLIGQAAHIKDRSAGLTVDRDANVYAVGAEYNLSKRTLVYSSYGTVGNRNGSNYSLGSGTALGGPASGNERARTVNVGVKHVF</sequence>
<keyword evidence="7" id="KW-0406">Ion transport</keyword>
<dbReference type="CDD" id="cd00342">
    <property type="entry name" value="gram_neg_porins"/>
    <property type="match status" value="1"/>
</dbReference>
<proteinExistence type="predicted"/>
<comment type="caution">
    <text evidence="13">The sequence shown here is derived from an EMBL/GenBank/DDBJ whole genome shotgun (WGS) entry which is preliminary data.</text>
</comment>
<dbReference type="PANTHER" id="PTHR34501">
    <property type="entry name" value="PROTEIN YDDL-RELATED"/>
    <property type="match status" value="1"/>
</dbReference>
<evidence type="ECO:0000256" key="7">
    <source>
        <dbReference type="ARBA" id="ARBA00023065"/>
    </source>
</evidence>
<dbReference type="Gene3D" id="2.40.160.10">
    <property type="entry name" value="Porin"/>
    <property type="match status" value="1"/>
</dbReference>
<feature type="domain" description="Porin" evidence="12">
    <location>
        <begin position="13"/>
        <end position="334"/>
    </location>
</feature>
<dbReference type="EMBL" id="JAWIIV010000052">
    <property type="protein sequence ID" value="MEC4723408.1"/>
    <property type="molecule type" value="Genomic_DNA"/>
</dbReference>
<dbReference type="InterPro" id="IPR023614">
    <property type="entry name" value="Porin_dom_sf"/>
</dbReference>
<comment type="subunit">
    <text evidence="2">Homotrimer.</text>
</comment>
<reference evidence="13 14" key="1">
    <citation type="submission" date="2023-10" db="EMBL/GenBank/DDBJ databases">
        <title>Noviherbaspirillum sp. CPCC 100848 genome assembly.</title>
        <authorList>
            <person name="Li X.Y."/>
            <person name="Fang X.M."/>
        </authorList>
    </citation>
    <scope>NUCLEOTIDE SEQUENCE [LARGE SCALE GENOMIC DNA]</scope>
    <source>
        <strain evidence="13 14">CPCC 100848</strain>
    </source>
</reference>
<gene>
    <name evidence="13" type="ORF">RY831_30140</name>
</gene>
<protein>
    <submittedName>
        <fullName evidence="13">Porin</fullName>
    </submittedName>
</protein>
<evidence type="ECO:0000256" key="4">
    <source>
        <dbReference type="ARBA" id="ARBA00022452"/>
    </source>
</evidence>
<keyword evidence="3" id="KW-0813">Transport</keyword>
<evidence type="ECO:0000256" key="3">
    <source>
        <dbReference type="ARBA" id="ARBA00022448"/>
    </source>
</evidence>
<comment type="subcellular location">
    <subcellularLocation>
        <location evidence="1">Cell outer membrane</location>
        <topology evidence="1">Multi-pass membrane protein</topology>
    </subcellularLocation>
</comment>
<dbReference type="SUPFAM" id="SSF56935">
    <property type="entry name" value="Porins"/>
    <property type="match status" value="1"/>
</dbReference>
<dbReference type="InterPro" id="IPR001702">
    <property type="entry name" value="Porin_Gram-ve"/>
</dbReference>
<evidence type="ECO:0000256" key="8">
    <source>
        <dbReference type="ARBA" id="ARBA00023114"/>
    </source>
</evidence>
<keyword evidence="10" id="KW-0998">Cell outer membrane</keyword>
<evidence type="ECO:0000256" key="5">
    <source>
        <dbReference type="ARBA" id="ARBA00022692"/>
    </source>
</evidence>
<dbReference type="Pfam" id="PF13609">
    <property type="entry name" value="Porin_4"/>
    <property type="match status" value="1"/>
</dbReference>
<feature type="signal peptide" evidence="11">
    <location>
        <begin position="1"/>
        <end position="24"/>
    </location>
</feature>
<evidence type="ECO:0000256" key="1">
    <source>
        <dbReference type="ARBA" id="ARBA00004571"/>
    </source>
</evidence>
<accession>A0ABU6JJ19</accession>
<evidence type="ECO:0000256" key="6">
    <source>
        <dbReference type="ARBA" id="ARBA00022729"/>
    </source>
</evidence>
<dbReference type="InterPro" id="IPR050298">
    <property type="entry name" value="Gram-neg_bact_OMP"/>
</dbReference>
<dbReference type="InterPro" id="IPR033900">
    <property type="entry name" value="Gram_neg_porin_domain"/>
</dbReference>
<keyword evidence="8" id="KW-0626">Porin</keyword>
<evidence type="ECO:0000256" key="9">
    <source>
        <dbReference type="ARBA" id="ARBA00023136"/>
    </source>
</evidence>
<evidence type="ECO:0000259" key="12">
    <source>
        <dbReference type="Pfam" id="PF13609"/>
    </source>
</evidence>
<dbReference type="PANTHER" id="PTHR34501:SF9">
    <property type="entry name" value="MAJOR OUTER MEMBRANE PROTEIN P.IA"/>
    <property type="match status" value="1"/>
</dbReference>